<sequence>MAPQASGRAPAGGLDAVIDISHNVTVTDFGAVRRRSNILAVVHKATEGGDYVDPSYSVRRPEAEAAGLLWGAYHFGTRQYPGERQARSFLAAAQPGPKTVMALDFEPNDHNPRNTMTLVQAEVFVQTVYAATGRLPMIYTQPNWANGRRVARGLTLGQPIPPTSILARCDLWLADYRESPEVPVAWAGRGWHMWQYAGDETELDAAYGSVPRAVQGVSHCDRNLFAGNEAALLRYWNSRA</sequence>
<name>A0A1T4KA57_9HYPH</name>
<dbReference type="PANTHER" id="PTHR34135">
    <property type="entry name" value="LYSOZYME"/>
    <property type="match status" value="1"/>
</dbReference>
<dbReference type="CDD" id="cd00599">
    <property type="entry name" value="GH25_muramidase"/>
    <property type="match status" value="1"/>
</dbReference>
<protein>
    <submittedName>
        <fullName evidence="2">Lysozyme</fullName>
    </submittedName>
</protein>
<dbReference type="Gene3D" id="3.20.20.80">
    <property type="entry name" value="Glycosidases"/>
    <property type="match status" value="1"/>
</dbReference>
<gene>
    <name evidence="2" type="ORF">SAMN02745126_00840</name>
</gene>
<reference evidence="3" key="1">
    <citation type="submission" date="2017-02" db="EMBL/GenBank/DDBJ databases">
        <authorList>
            <person name="Varghese N."/>
            <person name="Submissions S."/>
        </authorList>
    </citation>
    <scope>NUCLEOTIDE SEQUENCE [LARGE SCALE GENOMIC DNA]</scope>
    <source>
        <strain evidence="3">ATCC 27094</strain>
    </source>
</reference>
<dbReference type="GO" id="GO:0009253">
    <property type="term" value="P:peptidoglycan catabolic process"/>
    <property type="evidence" value="ECO:0007669"/>
    <property type="project" value="InterPro"/>
</dbReference>
<dbReference type="InterPro" id="IPR002053">
    <property type="entry name" value="Glyco_hydro_25"/>
</dbReference>
<accession>A0A1T4KA57</accession>
<evidence type="ECO:0000313" key="2">
    <source>
        <dbReference type="EMBL" id="SJZ39266.1"/>
    </source>
</evidence>
<evidence type="ECO:0000313" key="3">
    <source>
        <dbReference type="Proteomes" id="UP000190092"/>
    </source>
</evidence>
<dbReference type="RefSeq" id="WP_231714715.1">
    <property type="nucleotide sequence ID" value="NZ_FUWJ01000001.1"/>
</dbReference>
<dbReference type="EMBL" id="FUWJ01000001">
    <property type="protein sequence ID" value="SJZ39266.1"/>
    <property type="molecule type" value="Genomic_DNA"/>
</dbReference>
<evidence type="ECO:0000256" key="1">
    <source>
        <dbReference type="ARBA" id="ARBA00010646"/>
    </source>
</evidence>
<dbReference type="Proteomes" id="UP000190092">
    <property type="component" value="Unassembled WGS sequence"/>
</dbReference>
<dbReference type="GO" id="GO:0016998">
    <property type="term" value="P:cell wall macromolecule catabolic process"/>
    <property type="evidence" value="ECO:0007669"/>
    <property type="project" value="InterPro"/>
</dbReference>
<dbReference type="PROSITE" id="PS51904">
    <property type="entry name" value="GLYCOSYL_HYDROL_F25_2"/>
    <property type="match status" value="1"/>
</dbReference>
<dbReference type="PANTHER" id="PTHR34135:SF2">
    <property type="entry name" value="LYSOZYME"/>
    <property type="match status" value="1"/>
</dbReference>
<dbReference type="GO" id="GO:0016052">
    <property type="term" value="P:carbohydrate catabolic process"/>
    <property type="evidence" value="ECO:0007669"/>
    <property type="project" value="TreeGrafter"/>
</dbReference>
<organism evidence="2 3">
    <name type="scientific">Enhydrobacter aerosaccus</name>
    <dbReference type="NCBI Taxonomy" id="225324"/>
    <lineage>
        <taxon>Bacteria</taxon>
        <taxon>Pseudomonadati</taxon>
        <taxon>Pseudomonadota</taxon>
        <taxon>Alphaproteobacteria</taxon>
        <taxon>Hyphomicrobiales</taxon>
        <taxon>Enhydrobacter</taxon>
    </lineage>
</organism>
<dbReference type="SUPFAM" id="SSF51445">
    <property type="entry name" value="(Trans)glycosidases"/>
    <property type="match status" value="1"/>
</dbReference>
<proteinExistence type="inferred from homology"/>
<dbReference type="Pfam" id="PF01183">
    <property type="entry name" value="Glyco_hydro_25"/>
    <property type="match status" value="1"/>
</dbReference>
<keyword evidence="3" id="KW-1185">Reference proteome</keyword>
<dbReference type="GO" id="GO:0003796">
    <property type="term" value="F:lysozyme activity"/>
    <property type="evidence" value="ECO:0007669"/>
    <property type="project" value="InterPro"/>
</dbReference>
<dbReference type="AlphaFoldDB" id="A0A1T4KA57"/>
<dbReference type="InterPro" id="IPR017853">
    <property type="entry name" value="GH"/>
</dbReference>
<dbReference type="STRING" id="225324.SAMN02745126_00840"/>
<comment type="similarity">
    <text evidence="1">Belongs to the glycosyl hydrolase 25 family.</text>
</comment>